<proteinExistence type="predicted"/>
<comment type="caution">
    <text evidence="1">The sequence shown here is derived from an EMBL/GenBank/DDBJ whole genome shotgun (WGS) entry which is preliminary data.</text>
</comment>
<dbReference type="AlphaFoldDB" id="A0A4Q4SYN1"/>
<keyword evidence="2" id="KW-1185">Reference proteome</keyword>
<name>A0A4Q4SYN1_9PEZI</name>
<dbReference type="SUPFAM" id="SSF51445">
    <property type="entry name" value="(Trans)glycosidases"/>
    <property type="match status" value="1"/>
</dbReference>
<accession>A0A4Q4SYN1</accession>
<evidence type="ECO:0000313" key="1">
    <source>
        <dbReference type="EMBL" id="RYO85584.1"/>
    </source>
</evidence>
<dbReference type="EMBL" id="QJNU01000808">
    <property type="protein sequence ID" value="RYO85584.1"/>
    <property type="molecule type" value="Genomic_DNA"/>
</dbReference>
<dbReference type="STRING" id="155417.A0A4Q4SYN1"/>
<dbReference type="OrthoDB" id="3012298at2759"/>
<dbReference type="Proteomes" id="UP000293360">
    <property type="component" value="Unassembled WGS sequence"/>
</dbReference>
<evidence type="ECO:0000313" key="2">
    <source>
        <dbReference type="Proteomes" id="UP000293360"/>
    </source>
</evidence>
<organism evidence="1 2">
    <name type="scientific">Monosporascus ibericus</name>
    <dbReference type="NCBI Taxonomy" id="155417"/>
    <lineage>
        <taxon>Eukaryota</taxon>
        <taxon>Fungi</taxon>
        <taxon>Dikarya</taxon>
        <taxon>Ascomycota</taxon>
        <taxon>Pezizomycotina</taxon>
        <taxon>Sordariomycetes</taxon>
        <taxon>Xylariomycetidae</taxon>
        <taxon>Xylariales</taxon>
        <taxon>Xylariales incertae sedis</taxon>
        <taxon>Monosporascus</taxon>
    </lineage>
</organism>
<dbReference type="InterPro" id="IPR017853">
    <property type="entry name" value="GH"/>
</dbReference>
<evidence type="ECO:0008006" key="3">
    <source>
        <dbReference type="Google" id="ProtNLM"/>
    </source>
</evidence>
<protein>
    <recommendedName>
        <fullName evidence="3">Chitinase</fullName>
    </recommendedName>
</protein>
<gene>
    <name evidence="1" type="ORF">DL764_009144</name>
</gene>
<sequence length="130" mass="14429">MYEMCAVRGWPPEKLVVGLVTSPDNGAGWVPFEVLGPNLSLLRRRFPGFGGVMGWEYFNGWPGGRERPWEWARHMTKLLRATGKGAEAADAERKNGATATTEVNTDTVDEVKLITPDNFQYYFSASDDGS</sequence>
<reference evidence="1 2" key="1">
    <citation type="submission" date="2018-06" db="EMBL/GenBank/DDBJ databases">
        <title>Complete Genomes of Monosporascus.</title>
        <authorList>
            <person name="Robinson A.J."/>
            <person name="Natvig D.O."/>
        </authorList>
    </citation>
    <scope>NUCLEOTIDE SEQUENCE [LARGE SCALE GENOMIC DNA]</scope>
    <source>
        <strain evidence="1 2">CBS 110550</strain>
    </source>
</reference>
<dbReference type="Gene3D" id="3.20.20.80">
    <property type="entry name" value="Glycosidases"/>
    <property type="match status" value="1"/>
</dbReference>